<proteinExistence type="predicted"/>
<accession>A0A9E7EW63</accession>
<dbReference type="Proteomes" id="UP001055439">
    <property type="component" value="Chromosome 10"/>
</dbReference>
<dbReference type="AlphaFoldDB" id="A0A9E7EW63"/>
<reference evidence="1" key="1">
    <citation type="submission" date="2022-05" db="EMBL/GenBank/DDBJ databases">
        <title>The Musa troglodytarum L. genome provides insights into the mechanism of non-climacteric behaviour and enrichment of carotenoids.</title>
        <authorList>
            <person name="Wang J."/>
        </authorList>
    </citation>
    <scope>NUCLEOTIDE SEQUENCE</scope>
    <source>
        <tissue evidence="1">Leaf</tissue>
    </source>
</reference>
<organism evidence="1 2">
    <name type="scientific">Musa troglodytarum</name>
    <name type="common">fe'i banana</name>
    <dbReference type="NCBI Taxonomy" id="320322"/>
    <lineage>
        <taxon>Eukaryota</taxon>
        <taxon>Viridiplantae</taxon>
        <taxon>Streptophyta</taxon>
        <taxon>Embryophyta</taxon>
        <taxon>Tracheophyta</taxon>
        <taxon>Spermatophyta</taxon>
        <taxon>Magnoliopsida</taxon>
        <taxon>Liliopsida</taxon>
        <taxon>Zingiberales</taxon>
        <taxon>Musaceae</taxon>
        <taxon>Musa</taxon>
    </lineage>
</organism>
<evidence type="ECO:0000313" key="2">
    <source>
        <dbReference type="Proteomes" id="UP001055439"/>
    </source>
</evidence>
<evidence type="ECO:0000313" key="1">
    <source>
        <dbReference type="EMBL" id="URD83842.1"/>
    </source>
</evidence>
<protein>
    <submittedName>
        <fullName evidence="1">Uncharacterized protein</fullName>
    </submittedName>
</protein>
<name>A0A9E7EW63_9LILI</name>
<gene>
    <name evidence="1" type="ORF">MUK42_07189</name>
</gene>
<keyword evidence="2" id="KW-1185">Reference proteome</keyword>
<sequence>MAEPFYMKQLRGKKSGTLLGCDRGIWKLACCKKEAIKNRHGGNPLRHLIRGIQPMRESAPPSNLGREAPQIPSQKCSVSRCIRVREVGEEEHRVEASDVSFGVFCKLDGGFEVKDARELCFVDMISW</sequence>
<dbReference type="EMBL" id="CP097503">
    <property type="protein sequence ID" value="URD83842.1"/>
    <property type="molecule type" value="Genomic_DNA"/>
</dbReference>